<dbReference type="InterPro" id="IPR025738">
    <property type="entry name" value="BatD"/>
</dbReference>
<dbReference type="PANTHER" id="PTHR40940:SF1">
    <property type="entry name" value="PROTEIN BATD"/>
    <property type="match status" value="1"/>
</dbReference>
<keyword evidence="2" id="KW-1133">Transmembrane helix</keyword>
<dbReference type="Proteomes" id="UP000291822">
    <property type="component" value="Unassembled WGS sequence"/>
</dbReference>
<name>A0A4R0YFT1_9GAMM</name>
<sequence>MKSPLLLALLWLVTCLVPAVTHAADVQATLDRTRVALGETVTLNLRLNGTGMVQTPDLGVLSHDFAVLGTSSNSSISIVNGQRTAQVTLGVALRPLHVGTLRIPPLSFGGGTTAPLQLEVVEPDPQDAAAGRQDVFLEATVEPSAGYVGQQLVYTLRLYFVASLTNGALEDPQLAGVDVRRLGNETTYQAERGGRRYNVVERRYALTPQREGHLEIPPVPFQGEMVDMADVNAFFGNAAPVSASSPAVPIDVRAVPAQAAHAAWLPARDLQLKLDGGPTHGDLRVGQPLNLVMTVQATGLPYEALPALSLPALEGATVYPDKPANGTSDDGHWLVGHRQQGFAIVPSRAGTLAIPETTMTWWNVVTNRAEVARIPAQSLTVLPALGAPAAPAIAPPAVSAAPSPAPAAPASPARPAPPWRLIALGSLALWLASLLAWLGWRWRRGRAAPRASTAPPEPASPSRLRTDFLATTRGTDIAMQARSLLAWARAERPELPNLGEVSRALASESQRDAIEALQRGQYAGTREQLPGERLQAAFRDGFDWRRDGEAGQPSPLAPLYPFNLER</sequence>
<protein>
    <submittedName>
        <fullName evidence="4">Protein BatD</fullName>
    </submittedName>
</protein>
<dbReference type="AlphaFoldDB" id="A0A4R0YFT1"/>
<feature type="signal peptide" evidence="3">
    <location>
        <begin position="1"/>
        <end position="23"/>
    </location>
</feature>
<evidence type="ECO:0000256" key="2">
    <source>
        <dbReference type="SAM" id="Phobius"/>
    </source>
</evidence>
<feature type="region of interest" description="Disordered" evidence="1">
    <location>
        <begin position="545"/>
        <end position="566"/>
    </location>
</feature>
<organism evidence="4 5">
    <name type="scientific">Dyella soli</name>
    <dbReference type="NCBI Taxonomy" id="522319"/>
    <lineage>
        <taxon>Bacteria</taxon>
        <taxon>Pseudomonadati</taxon>
        <taxon>Pseudomonadota</taxon>
        <taxon>Gammaproteobacteria</taxon>
        <taxon>Lysobacterales</taxon>
        <taxon>Rhodanobacteraceae</taxon>
        <taxon>Dyella</taxon>
    </lineage>
</organism>
<dbReference type="RefSeq" id="WP_131412197.1">
    <property type="nucleotide sequence ID" value="NZ_SJTG01000005.1"/>
</dbReference>
<comment type="caution">
    <text evidence="4">The sequence shown here is derived from an EMBL/GenBank/DDBJ whole genome shotgun (WGS) entry which is preliminary data.</text>
</comment>
<gene>
    <name evidence="4" type="ORF">EZM97_31340</name>
</gene>
<accession>A0A4R0YFT1</accession>
<dbReference type="Pfam" id="PF13584">
    <property type="entry name" value="BatD"/>
    <property type="match status" value="1"/>
</dbReference>
<keyword evidence="2" id="KW-0472">Membrane</keyword>
<evidence type="ECO:0000256" key="1">
    <source>
        <dbReference type="SAM" id="MobiDB-lite"/>
    </source>
</evidence>
<evidence type="ECO:0000313" key="5">
    <source>
        <dbReference type="Proteomes" id="UP000291822"/>
    </source>
</evidence>
<dbReference type="PANTHER" id="PTHR40940">
    <property type="entry name" value="PROTEIN BATD-RELATED"/>
    <property type="match status" value="1"/>
</dbReference>
<proteinExistence type="predicted"/>
<feature type="chain" id="PRO_5020674303" evidence="3">
    <location>
        <begin position="24"/>
        <end position="566"/>
    </location>
</feature>
<keyword evidence="2" id="KW-0812">Transmembrane</keyword>
<evidence type="ECO:0000256" key="3">
    <source>
        <dbReference type="SAM" id="SignalP"/>
    </source>
</evidence>
<keyword evidence="3" id="KW-0732">Signal</keyword>
<feature type="transmembrane region" description="Helical" evidence="2">
    <location>
        <begin position="419"/>
        <end position="440"/>
    </location>
</feature>
<reference evidence="4 5" key="1">
    <citation type="submission" date="2019-02" db="EMBL/GenBank/DDBJ databases">
        <title>Dyella amyloliquefaciens sp. nov., isolated from forest soil.</title>
        <authorList>
            <person name="Gao Z.-H."/>
            <person name="Qiu L.-H."/>
        </authorList>
    </citation>
    <scope>NUCLEOTIDE SEQUENCE [LARGE SCALE GENOMIC DNA]</scope>
    <source>
        <strain evidence="4 5">KACC 12747</strain>
    </source>
</reference>
<evidence type="ECO:0000313" key="4">
    <source>
        <dbReference type="EMBL" id="TCI07106.1"/>
    </source>
</evidence>
<dbReference type="EMBL" id="SJTG01000005">
    <property type="protein sequence ID" value="TCI07106.1"/>
    <property type="molecule type" value="Genomic_DNA"/>
</dbReference>
<keyword evidence="5" id="KW-1185">Reference proteome</keyword>